<dbReference type="InterPro" id="IPR003171">
    <property type="entry name" value="Mehydrof_redctse-like"/>
</dbReference>
<dbReference type="GO" id="GO:0106312">
    <property type="term" value="F:methylenetetrahydrofolate reductase (NADH) activity"/>
    <property type="evidence" value="ECO:0007669"/>
    <property type="project" value="UniProtKB-EC"/>
</dbReference>
<evidence type="ECO:0000313" key="9">
    <source>
        <dbReference type="EMBL" id="HIX00803.1"/>
    </source>
</evidence>
<evidence type="ECO:0000256" key="7">
    <source>
        <dbReference type="ARBA" id="ARBA00048628"/>
    </source>
</evidence>
<comment type="cofactor">
    <cofactor evidence="1 8">
        <name>FAD</name>
        <dbReference type="ChEBI" id="CHEBI:57692"/>
    </cofactor>
</comment>
<dbReference type="EMBL" id="DXGD01000438">
    <property type="protein sequence ID" value="HIX00803.1"/>
    <property type="molecule type" value="Genomic_DNA"/>
</dbReference>
<reference evidence="9" key="2">
    <citation type="submission" date="2021-04" db="EMBL/GenBank/DDBJ databases">
        <authorList>
            <person name="Gilroy R."/>
        </authorList>
    </citation>
    <scope>NUCLEOTIDE SEQUENCE</scope>
    <source>
        <strain evidence="9">ChiHejej3B27-3195</strain>
    </source>
</reference>
<comment type="pathway">
    <text evidence="2 8">One-carbon metabolism; tetrahydrofolate interconversion.</text>
</comment>
<dbReference type="GO" id="GO:0071949">
    <property type="term" value="F:FAD binding"/>
    <property type="evidence" value="ECO:0007669"/>
    <property type="project" value="TreeGrafter"/>
</dbReference>
<evidence type="ECO:0000256" key="1">
    <source>
        <dbReference type="ARBA" id="ARBA00001974"/>
    </source>
</evidence>
<evidence type="ECO:0000256" key="6">
    <source>
        <dbReference type="ARBA" id="ARBA00023002"/>
    </source>
</evidence>
<comment type="catalytic activity">
    <reaction evidence="7">
        <text>(6S)-5-methyl-5,6,7,8-tetrahydrofolate + NAD(+) = (6R)-5,10-methylene-5,6,7,8-tetrahydrofolate + NADH + H(+)</text>
        <dbReference type="Rhea" id="RHEA:19821"/>
        <dbReference type="ChEBI" id="CHEBI:15378"/>
        <dbReference type="ChEBI" id="CHEBI:15636"/>
        <dbReference type="ChEBI" id="CHEBI:18608"/>
        <dbReference type="ChEBI" id="CHEBI:57540"/>
        <dbReference type="ChEBI" id="CHEBI:57945"/>
        <dbReference type="EC" id="1.5.1.54"/>
    </reaction>
    <physiologicalReaction direction="right-to-left" evidence="7">
        <dbReference type="Rhea" id="RHEA:19823"/>
    </physiologicalReaction>
</comment>
<dbReference type="GO" id="GO:0035999">
    <property type="term" value="P:tetrahydrofolate interconversion"/>
    <property type="evidence" value="ECO:0007669"/>
    <property type="project" value="TreeGrafter"/>
</dbReference>
<dbReference type="Gene3D" id="3.20.20.220">
    <property type="match status" value="1"/>
</dbReference>
<evidence type="ECO:0000256" key="4">
    <source>
        <dbReference type="ARBA" id="ARBA00022630"/>
    </source>
</evidence>
<dbReference type="GO" id="GO:0005829">
    <property type="term" value="C:cytosol"/>
    <property type="evidence" value="ECO:0007669"/>
    <property type="project" value="TreeGrafter"/>
</dbReference>
<sequence>MAHHGTTTHALLESARYEVLPTEGIAENVLKHVPAEVTVTVTASEHQGLEATLGVCEHLAAAGRRAVPHIAARLVRDRHQLRVIIDRLAEAGIRDIFVPGGDATPPAGSYTNALELLQDIHELEAPIDQIGIAAYPEPHPQIEADSLARALWDKQSYATYMVSNLCFDAETIMRWLYGVRAEGIELPLRIGVPGRVELARLARVATKIGVGESAKFLMKNPSTFARMATPGGYNPQRLVDSLTSLLDSSAESLPGLHVYTFNQLQATEQWRTRKLARV</sequence>
<keyword evidence="5 8" id="KW-0274">FAD</keyword>
<keyword evidence="6 8" id="KW-0560">Oxidoreductase</keyword>
<accession>A0A9D2A8G2</accession>
<evidence type="ECO:0000256" key="5">
    <source>
        <dbReference type="ARBA" id="ARBA00022827"/>
    </source>
</evidence>
<dbReference type="Proteomes" id="UP000824151">
    <property type="component" value="Unassembled WGS sequence"/>
</dbReference>
<comment type="caution">
    <text evidence="9">The sequence shown here is derived from an EMBL/GenBank/DDBJ whole genome shotgun (WGS) entry which is preliminary data.</text>
</comment>
<comment type="similarity">
    <text evidence="3 8">Belongs to the methylenetetrahydrofolate reductase family.</text>
</comment>
<dbReference type="GO" id="GO:0009086">
    <property type="term" value="P:methionine biosynthetic process"/>
    <property type="evidence" value="ECO:0007669"/>
    <property type="project" value="TreeGrafter"/>
</dbReference>
<reference evidence="9" key="1">
    <citation type="journal article" date="2021" name="PeerJ">
        <title>Extensive microbial diversity within the chicken gut microbiome revealed by metagenomics and culture.</title>
        <authorList>
            <person name="Gilroy R."/>
            <person name="Ravi A."/>
            <person name="Getino M."/>
            <person name="Pursley I."/>
            <person name="Horton D.L."/>
            <person name="Alikhan N.F."/>
            <person name="Baker D."/>
            <person name="Gharbi K."/>
            <person name="Hall N."/>
            <person name="Watson M."/>
            <person name="Adriaenssens E.M."/>
            <person name="Foster-Nyarko E."/>
            <person name="Jarju S."/>
            <person name="Secka A."/>
            <person name="Antonio M."/>
            <person name="Oren A."/>
            <person name="Chaudhuri R.R."/>
            <person name="La Ragione R."/>
            <person name="Hildebrand F."/>
            <person name="Pallen M.J."/>
        </authorList>
    </citation>
    <scope>NUCLEOTIDE SEQUENCE</scope>
    <source>
        <strain evidence="9">ChiHejej3B27-3195</strain>
    </source>
</reference>
<evidence type="ECO:0000313" key="10">
    <source>
        <dbReference type="Proteomes" id="UP000824151"/>
    </source>
</evidence>
<gene>
    <name evidence="9" type="ORF">H9871_11765</name>
</gene>
<evidence type="ECO:0000256" key="8">
    <source>
        <dbReference type="RuleBase" id="RU003862"/>
    </source>
</evidence>
<protein>
    <recommendedName>
        <fullName evidence="8">Methylenetetrahydrofolate reductase</fullName>
    </recommendedName>
</protein>
<dbReference type="SUPFAM" id="SSF51730">
    <property type="entry name" value="FAD-linked oxidoreductase"/>
    <property type="match status" value="1"/>
</dbReference>
<dbReference type="PANTHER" id="PTHR45754:SF3">
    <property type="entry name" value="METHYLENETETRAHYDROFOLATE REDUCTASE (NADPH)"/>
    <property type="match status" value="1"/>
</dbReference>
<name>A0A9D2A8G2_9MICC</name>
<dbReference type="Pfam" id="PF02219">
    <property type="entry name" value="MTHFR"/>
    <property type="match status" value="1"/>
</dbReference>
<keyword evidence="4 8" id="KW-0285">Flavoprotein</keyword>
<dbReference type="InterPro" id="IPR029041">
    <property type="entry name" value="FAD-linked_oxidoreductase-like"/>
</dbReference>
<organism evidence="9 10">
    <name type="scientific">Candidatus Nesterenkonia stercoripullorum</name>
    <dbReference type="NCBI Taxonomy" id="2838701"/>
    <lineage>
        <taxon>Bacteria</taxon>
        <taxon>Bacillati</taxon>
        <taxon>Actinomycetota</taxon>
        <taxon>Actinomycetes</taxon>
        <taxon>Micrococcales</taxon>
        <taxon>Micrococcaceae</taxon>
        <taxon>Nesterenkonia</taxon>
    </lineage>
</organism>
<proteinExistence type="inferred from homology"/>
<evidence type="ECO:0000256" key="3">
    <source>
        <dbReference type="ARBA" id="ARBA00006743"/>
    </source>
</evidence>
<dbReference type="AlphaFoldDB" id="A0A9D2A8G2"/>
<dbReference type="PANTHER" id="PTHR45754">
    <property type="entry name" value="METHYLENETETRAHYDROFOLATE REDUCTASE"/>
    <property type="match status" value="1"/>
</dbReference>
<evidence type="ECO:0000256" key="2">
    <source>
        <dbReference type="ARBA" id="ARBA00004777"/>
    </source>
</evidence>